<organism evidence="1 2">
    <name type="scientific">Colletotrichum tamarilloi</name>
    <dbReference type="NCBI Taxonomy" id="1209934"/>
    <lineage>
        <taxon>Eukaryota</taxon>
        <taxon>Fungi</taxon>
        <taxon>Dikarya</taxon>
        <taxon>Ascomycota</taxon>
        <taxon>Pezizomycotina</taxon>
        <taxon>Sordariomycetes</taxon>
        <taxon>Hypocreomycetidae</taxon>
        <taxon>Glomerellales</taxon>
        <taxon>Glomerellaceae</taxon>
        <taxon>Colletotrichum</taxon>
        <taxon>Colletotrichum acutatum species complex</taxon>
    </lineage>
</organism>
<evidence type="ECO:0000313" key="1">
    <source>
        <dbReference type="EMBL" id="KAK1488141.1"/>
    </source>
</evidence>
<proteinExistence type="predicted"/>
<name>A0ABQ9QXM7_9PEZI</name>
<reference evidence="1 2" key="1">
    <citation type="submission" date="2016-10" db="EMBL/GenBank/DDBJ databases">
        <title>The genome sequence of Colletotrichum fioriniae PJ7.</title>
        <authorList>
            <person name="Baroncelli R."/>
        </authorList>
    </citation>
    <scope>NUCLEOTIDE SEQUENCE [LARGE SCALE GENOMIC DNA]</scope>
    <source>
        <strain evidence="1 2">Tom-12</strain>
    </source>
</reference>
<keyword evidence="2" id="KW-1185">Reference proteome</keyword>
<dbReference type="Proteomes" id="UP001227543">
    <property type="component" value="Unassembled WGS sequence"/>
</dbReference>
<gene>
    <name evidence="1" type="ORF">CTAM01_11513</name>
</gene>
<dbReference type="RefSeq" id="XP_060377823.1">
    <property type="nucleotide sequence ID" value="XM_060527524.1"/>
</dbReference>
<sequence length="215" mass="24344">MCYQRIFVHEHCGCEWDKYSNFCGDHDTPGHLVEDWPVPVDKPCDIHPGGTPLLLAYYLRAAELELLEYCQPSEDTSESSEVQSLEIDSNDDRRIYSKDEVQESEEYRRKMAHDEWQPNVVPSTDDTSCQIREKPGPRDETLLREVQSKANLLNGDSQPSLVPEHLGYNGKIESPPPIAQCGILPVAGCFRAAFSRAREDIKFPGHGENWSGIII</sequence>
<dbReference type="GeneID" id="85411762"/>
<protein>
    <submittedName>
        <fullName evidence="1">Uncharacterized protein</fullName>
    </submittedName>
</protein>
<accession>A0ABQ9QXM7</accession>
<dbReference type="EMBL" id="MLFU01000062">
    <property type="protein sequence ID" value="KAK1488141.1"/>
    <property type="molecule type" value="Genomic_DNA"/>
</dbReference>
<comment type="caution">
    <text evidence="1">The sequence shown here is derived from an EMBL/GenBank/DDBJ whole genome shotgun (WGS) entry which is preliminary data.</text>
</comment>
<evidence type="ECO:0000313" key="2">
    <source>
        <dbReference type="Proteomes" id="UP001227543"/>
    </source>
</evidence>